<organism evidence="1 2">
    <name type="scientific">Hypoxylon rubiginosum</name>
    <dbReference type="NCBI Taxonomy" id="110542"/>
    <lineage>
        <taxon>Eukaryota</taxon>
        <taxon>Fungi</taxon>
        <taxon>Dikarya</taxon>
        <taxon>Ascomycota</taxon>
        <taxon>Pezizomycotina</taxon>
        <taxon>Sordariomycetes</taxon>
        <taxon>Xylariomycetidae</taxon>
        <taxon>Xylariales</taxon>
        <taxon>Hypoxylaceae</taxon>
        <taxon>Hypoxylon</taxon>
    </lineage>
</organism>
<comment type="caution">
    <text evidence="1">The sequence shown here is derived from an EMBL/GenBank/DDBJ whole genome shotgun (WGS) entry which is preliminary data.</text>
</comment>
<sequence length="206" mass="23210">MQMSNLISEQSAVHNGLELYIPPCIHHPPHCFHPPPLDKPLRIRIQGPLETIQKLLPNESWHPIKPFPQPGGLKLANLTHQRLYGQEGGNAALAVRDEYLAWVIESGIPQDRIDYYGVTFDHLVSKDTLSPEVLVINIIEVDDYNGGIYADGGKFANEVLSFSVDPIEYTGRKVLAVPRCCQKKRGTQDRKLINGQVEERDIELRT</sequence>
<gene>
    <name evidence="1" type="ORF">F4821DRAFT_16937</name>
</gene>
<reference evidence="1 2" key="1">
    <citation type="journal article" date="2022" name="New Phytol.">
        <title>Ecological generalism drives hyperdiversity of secondary metabolite gene clusters in xylarialean endophytes.</title>
        <authorList>
            <person name="Franco M.E.E."/>
            <person name="Wisecaver J.H."/>
            <person name="Arnold A.E."/>
            <person name="Ju Y.M."/>
            <person name="Slot J.C."/>
            <person name="Ahrendt S."/>
            <person name="Moore L.P."/>
            <person name="Eastman K.E."/>
            <person name="Scott K."/>
            <person name="Konkel Z."/>
            <person name="Mondo S.J."/>
            <person name="Kuo A."/>
            <person name="Hayes R.D."/>
            <person name="Haridas S."/>
            <person name="Andreopoulos B."/>
            <person name="Riley R."/>
            <person name="LaButti K."/>
            <person name="Pangilinan J."/>
            <person name="Lipzen A."/>
            <person name="Amirebrahimi M."/>
            <person name="Yan J."/>
            <person name="Adam C."/>
            <person name="Keymanesh K."/>
            <person name="Ng V."/>
            <person name="Louie K."/>
            <person name="Northen T."/>
            <person name="Drula E."/>
            <person name="Henrissat B."/>
            <person name="Hsieh H.M."/>
            <person name="Youens-Clark K."/>
            <person name="Lutzoni F."/>
            <person name="Miadlikowska J."/>
            <person name="Eastwood D.C."/>
            <person name="Hamelin R.C."/>
            <person name="Grigoriev I.V."/>
            <person name="U'Ren J.M."/>
        </authorList>
    </citation>
    <scope>NUCLEOTIDE SEQUENCE [LARGE SCALE GENOMIC DNA]</scope>
    <source>
        <strain evidence="1 2">ER1909</strain>
    </source>
</reference>
<protein>
    <submittedName>
        <fullName evidence="1">Uncharacterized protein</fullName>
    </submittedName>
</protein>
<evidence type="ECO:0000313" key="1">
    <source>
        <dbReference type="EMBL" id="KAI6081867.1"/>
    </source>
</evidence>
<name>A0ACC0CNG3_9PEZI</name>
<proteinExistence type="predicted"/>
<accession>A0ACC0CNG3</accession>
<dbReference type="EMBL" id="MU394384">
    <property type="protein sequence ID" value="KAI6081867.1"/>
    <property type="molecule type" value="Genomic_DNA"/>
</dbReference>
<keyword evidence="2" id="KW-1185">Reference proteome</keyword>
<dbReference type="Proteomes" id="UP001497680">
    <property type="component" value="Unassembled WGS sequence"/>
</dbReference>
<evidence type="ECO:0000313" key="2">
    <source>
        <dbReference type="Proteomes" id="UP001497680"/>
    </source>
</evidence>